<evidence type="ECO:0000256" key="2">
    <source>
        <dbReference type="ARBA" id="ARBA00023015"/>
    </source>
</evidence>
<accession>A0AAN7KUN6</accession>
<dbReference type="InterPro" id="IPR044549">
    <property type="entry name" value="bHLH_AtIBH1-like"/>
</dbReference>
<feature type="compositionally biased region" description="Basic and acidic residues" evidence="5">
    <location>
        <begin position="39"/>
        <end position="66"/>
    </location>
</feature>
<dbReference type="GO" id="GO:0006355">
    <property type="term" value="P:regulation of DNA-templated transcription"/>
    <property type="evidence" value="ECO:0007669"/>
    <property type="project" value="InterPro"/>
</dbReference>
<dbReference type="PANTHER" id="PTHR33124:SF43">
    <property type="entry name" value="TRANSCRIPTION FACTOR PAR2"/>
    <property type="match status" value="1"/>
</dbReference>
<comment type="caution">
    <text evidence="6">The sequence shown here is derived from an EMBL/GenBank/DDBJ whole genome shotgun (WGS) entry which is preliminary data.</text>
</comment>
<evidence type="ECO:0000313" key="6">
    <source>
        <dbReference type="EMBL" id="KAK4770155.1"/>
    </source>
</evidence>
<keyword evidence="2" id="KW-0805">Transcription regulation</keyword>
<evidence type="ECO:0000313" key="7">
    <source>
        <dbReference type="Proteomes" id="UP001345219"/>
    </source>
</evidence>
<organism evidence="6 7">
    <name type="scientific">Trapa incisa</name>
    <dbReference type="NCBI Taxonomy" id="236973"/>
    <lineage>
        <taxon>Eukaryota</taxon>
        <taxon>Viridiplantae</taxon>
        <taxon>Streptophyta</taxon>
        <taxon>Embryophyta</taxon>
        <taxon>Tracheophyta</taxon>
        <taxon>Spermatophyta</taxon>
        <taxon>Magnoliopsida</taxon>
        <taxon>eudicotyledons</taxon>
        <taxon>Gunneridae</taxon>
        <taxon>Pentapetalae</taxon>
        <taxon>rosids</taxon>
        <taxon>malvids</taxon>
        <taxon>Myrtales</taxon>
        <taxon>Lythraceae</taxon>
        <taxon>Trapa</taxon>
    </lineage>
</organism>
<dbReference type="PANTHER" id="PTHR33124">
    <property type="entry name" value="TRANSCRIPTION FACTOR IBH1-LIKE 1"/>
    <property type="match status" value="1"/>
</dbReference>
<evidence type="ECO:0000256" key="3">
    <source>
        <dbReference type="ARBA" id="ARBA00023163"/>
    </source>
</evidence>
<dbReference type="Proteomes" id="UP001345219">
    <property type="component" value="Chromosome 24"/>
</dbReference>
<sequence length="140" mass="15548">MEITEHGDPTSALQRKPAGFHQNLDLDTPKSKKLKGLPRRSDSPDRAPESREQSTMEQQSEPHDGGEIESEDEEGSDRADVEKKIAALQRIVPGGEELGVDKLFEETAGYILTLQCQVKAMRALTSFFEGLERNKRKLGG</sequence>
<keyword evidence="3" id="KW-0804">Transcription</keyword>
<feature type="region of interest" description="Disordered" evidence="5">
    <location>
        <begin position="1"/>
        <end position="82"/>
    </location>
</feature>
<dbReference type="InterPro" id="IPR044660">
    <property type="entry name" value="IBH1-like"/>
</dbReference>
<proteinExistence type="predicted"/>
<dbReference type="GO" id="GO:0005634">
    <property type="term" value="C:nucleus"/>
    <property type="evidence" value="ECO:0007669"/>
    <property type="project" value="UniProtKB-SubCell"/>
</dbReference>
<comment type="subcellular location">
    <subcellularLocation>
        <location evidence="1">Nucleus</location>
    </subcellularLocation>
</comment>
<keyword evidence="4" id="KW-0539">Nucleus</keyword>
<gene>
    <name evidence="6" type="ORF">SAY87_030687</name>
</gene>
<evidence type="ECO:0000256" key="4">
    <source>
        <dbReference type="ARBA" id="ARBA00023242"/>
    </source>
</evidence>
<name>A0AAN7KUN6_9MYRT</name>
<protein>
    <submittedName>
        <fullName evidence="6">Uncharacterized protein</fullName>
    </submittedName>
</protein>
<dbReference type="EMBL" id="JAXIOK010000005">
    <property type="protein sequence ID" value="KAK4770155.1"/>
    <property type="molecule type" value="Genomic_DNA"/>
</dbReference>
<evidence type="ECO:0000256" key="1">
    <source>
        <dbReference type="ARBA" id="ARBA00004123"/>
    </source>
</evidence>
<dbReference type="CDD" id="cd11444">
    <property type="entry name" value="bHLH_AtIBH1_like"/>
    <property type="match status" value="1"/>
</dbReference>
<keyword evidence="7" id="KW-1185">Reference proteome</keyword>
<dbReference type="AlphaFoldDB" id="A0AAN7KUN6"/>
<evidence type="ECO:0000256" key="5">
    <source>
        <dbReference type="SAM" id="MobiDB-lite"/>
    </source>
</evidence>
<reference evidence="6 7" key="1">
    <citation type="journal article" date="2023" name="Hortic Res">
        <title>Pangenome of water caltrop reveals structural variations and asymmetric subgenome divergence after allopolyploidization.</title>
        <authorList>
            <person name="Zhang X."/>
            <person name="Chen Y."/>
            <person name="Wang L."/>
            <person name="Yuan Y."/>
            <person name="Fang M."/>
            <person name="Shi L."/>
            <person name="Lu R."/>
            <person name="Comes H.P."/>
            <person name="Ma Y."/>
            <person name="Chen Y."/>
            <person name="Huang G."/>
            <person name="Zhou Y."/>
            <person name="Zheng Z."/>
            <person name="Qiu Y."/>
        </authorList>
    </citation>
    <scope>NUCLEOTIDE SEQUENCE [LARGE SCALE GENOMIC DNA]</scope>
    <source>
        <tissue evidence="6">Roots</tissue>
    </source>
</reference>